<dbReference type="Pfam" id="PF13442">
    <property type="entry name" value="Cytochrome_CBB3"/>
    <property type="match status" value="1"/>
</dbReference>
<dbReference type="PANTHER" id="PTHR33751">
    <property type="entry name" value="CBB3-TYPE CYTOCHROME C OXIDASE SUBUNIT FIXP"/>
    <property type="match status" value="1"/>
</dbReference>
<feature type="domain" description="Cytochrome c" evidence="8">
    <location>
        <begin position="21"/>
        <end position="100"/>
    </location>
</feature>
<dbReference type="PROSITE" id="PS51007">
    <property type="entry name" value="CYTC"/>
    <property type="match status" value="1"/>
</dbReference>
<dbReference type="InterPro" id="IPR050597">
    <property type="entry name" value="Cytochrome_c_Oxidase_Subunit"/>
</dbReference>
<keyword evidence="3 6" id="KW-0479">Metal-binding</keyword>
<keyword evidence="7" id="KW-0732">Signal</keyword>
<evidence type="ECO:0000256" key="5">
    <source>
        <dbReference type="ARBA" id="ARBA00023004"/>
    </source>
</evidence>
<keyword evidence="2 6" id="KW-0349">Heme</keyword>
<evidence type="ECO:0000313" key="9">
    <source>
        <dbReference type="EMBL" id="QJR09490.1"/>
    </source>
</evidence>
<dbReference type="KEGG" id="uru:DSM104443_00534"/>
<keyword evidence="1" id="KW-0813">Transport</keyword>
<evidence type="ECO:0000313" key="10">
    <source>
        <dbReference type="Proteomes" id="UP000501534"/>
    </source>
</evidence>
<dbReference type="RefSeq" id="WP_171089236.1">
    <property type="nucleotide sequence ID" value="NZ_CP053069.1"/>
</dbReference>
<dbReference type="AlphaFoldDB" id="A0A6M4GQ80"/>
<dbReference type="CDD" id="cd20716">
    <property type="entry name" value="cyt_P460_fam"/>
    <property type="match status" value="1"/>
</dbReference>
<dbReference type="InterPro" id="IPR038142">
    <property type="entry name" value="Cytochrome_P460_sp"/>
</dbReference>
<evidence type="ECO:0000256" key="3">
    <source>
        <dbReference type="ARBA" id="ARBA00022723"/>
    </source>
</evidence>
<dbReference type="Proteomes" id="UP000501534">
    <property type="component" value="Chromosome"/>
</dbReference>
<dbReference type="InterPro" id="IPR032033">
    <property type="entry name" value="Cytochrome_P460"/>
</dbReference>
<name>A0A6M4GQ80_9PROT</name>
<evidence type="ECO:0000256" key="6">
    <source>
        <dbReference type="PROSITE-ProRule" id="PRU00433"/>
    </source>
</evidence>
<keyword evidence="10" id="KW-1185">Reference proteome</keyword>
<dbReference type="Pfam" id="PF16694">
    <property type="entry name" value="Cytochrome_P460"/>
    <property type="match status" value="1"/>
</dbReference>
<dbReference type="EMBL" id="CP053069">
    <property type="protein sequence ID" value="QJR09490.1"/>
    <property type="molecule type" value="Genomic_DNA"/>
</dbReference>
<gene>
    <name evidence="9" type="ORF">DSM104443_00534</name>
</gene>
<evidence type="ECO:0000256" key="1">
    <source>
        <dbReference type="ARBA" id="ARBA00022448"/>
    </source>
</evidence>
<proteinExistence type="predicted"/>
<keyword evidence="4" id="KW-0249">Electron transport</keyword>
<feature type="chain" id="PRO_5026662965" description="Cytochrome c domain-containing protein" evidence="7">
    <location>
        <begin position="21"/>
        <end position="264"/>
    </location>
</feature>
<sequence length="264" mass="28255">MTKVRAIAVATLLALPAAQAADIEAGKAKVAAVCGACHGVAGVSVGETIPNLAAQRAGYIEAQLKVLKDGTRKNPVMNAIASQLTADEISNVAAYFASLPGAGAAAKSDFMPQLTKTGVTFPEGYDKSFVKYHTINFPATKQVRYYFANKAAVDAARAGKDLPNGAYLFAEVWSAKLDEAKNPVKGADGFFVADKQLFYTAMARDAGWGKDIPDMLKNEDWNYAVFTLDKKHRPNVNQAECLACHKPLDKVSYTFTLKELAAAK</sequence>
<evidence type="ECO:0000256" key="2">
    <source>
        <dbReference type="ARBA" id="ARBA00022617"/>
    </source>
</evidence>
<protein>
    <recommendedName>
        <fullName evidence="8">Cytochrome c domain-containing protein</fullName>
    </recommendedName>
</protein>
<evidence type="ECO:0000256" key="4">
    <source>
        <dbReference type="ARBA" id="ARBA00022982"/>
    </source>
</evidence>
<dbReference type="PANTHER" id="PTHR33751:SF9">
    <property type="entry name" value="CYTOCHROME C4"/>
    <property type="match status" value="1"/>
</dbReference>
<reference evidence="9 10" key="1">
    <citation type="submission" date="2020-04" db="EMBL/GenBank/DDBJ databases">
        <title>Usitatibacter rugosus gen. nov., sp. nov. and Usitatibacter palustris sp. nov., novel members of Usitatibacteraceae fam. nov. within the order Nitrosomonadales isolated from soil.</title>
        <authorList>
            <person name="Huber K.J."/>
            <person name="Neumann-Schaal M."/>
            <person name="Geppert A."/>
            <person name="Luckner M."/>
            <person name="Wanner G."/>
            <person name="Overmann J."/>
        </authorList>
    </citation>
    <scope>NUCLEOTIDE SEQUENCE [LARGE SCALE GENOMIC DNA]</scope>
    <source>
        <strain evidence="9 10">0125_3</strain>
    </source>
</reference>
<dbReference type="Gene3D" id="3.50.70.20">
    <property type="entry name" value="Cytochrome P460"/>
    <property type="match status" value="1"/>
</dbReference>
<accession>A0A6M4GQ80</accession>
<dbReference type="GO" id="GO:0046872">
    <property type="term" value="F:metal ion binding"/>
    <property type="evidence" value="ECO:0007669"/>
    <property type="project" value="UniProtKB-KW"/>
</dbReference>
<dbReference type="InterPro" id="IPR036909">
    <property type="entry name" value="Cyt_c-like_dom_sf"/>
</dbReference>
<dbReference type="SUPFAM" id="SSF46626">
    <property type="entry name" value="Cytochrome c"/>
    <property type="match status" value="1"/>
</dbReference>
<dbReference type="GO" id="GO:0009055">
    <property type="term" value="F:electron transfer activity"/>
    <property type="evidence" value="ECO:0007669"/>
    <property type="project" value="InterPro"/>
</dbReference>
<dbReference type="Gene3D" id="1.10.760.10">
    <property type="entry name" value="Cytochrome c-like domain"/>
    <property type="match status" value="1"/>
</dbReference>
<evidence type="ECO:0000256" key="7">
    <source>
        <dbReference type="SAM" id="SignalP"/>
    </source>
</evidence>
<dbReference type="GO" id="GO:0020037">
    <property type="term" value="F:heme binding"/>
    <property type="evidence" value="ECO:0007669"/>
    <property type="project" value="InterPro"/>
</dbReference>
<organism evidence="9 10">
    <name type="scientific">Usitatibacter rugosus</name>
    <dbReference type="NCBI Taxonomy" id="2732067"/>
    <lineage>
        <taxon>Bacteria</taxon>
        <taxon>Pseudomonadati</taxon>
        <taxon>Pseudomonadota</taxon>
        <taxon>Betaproteobacteria</taxon>
        <taxon>Nitrosomonadales</taxon>
        <taxon>Usitatibacteraceae</taxon>
        <taxon>Usitatibacter</taxon>
    </lineage>
</organism>
<evidence type="ECO:0000259" key="8">
    <source>
        <dbReference type="PROSITE" id="PS51007"/>
    </source>
</evidence>
<dbReference type="InterPro" id="IPR009056">
    <property type="entry name" value="Cyt_c-like_dom"/>
</dbReference>
<feature type="signal peptide" evidence="7">
    <location>
        <begin position="1"/>
        <end position="20"/>
    </location>
</feature>
<keyword evidence="5 6" id="KW-0408">Iron</keyword>